<keyword evidence="6" id="KW-0509">mRNA transport</keyword>
<evidence type="ECO:0000313" key="16">
    <source>
        <dbReference type="EMBL" id="CCO26428.1"/>
    </source>
</evidence>
<accession>M5BHX0</accession>
<reference evidence="16 17" key="1">
    <citation type="journal article" date="2013" name="J. Biotechnol.">
        <title>Establishment and interpretation of the genome sequence of the phytopathogenic fungus Rhizoctonia solani AG1-IB isolate 7/3/14.</title>
        <authorList>
            <person name="Wibberg D.W."/>
            <person name="Jelonek L.J."/>
            <person name="Rupp O.R."/>
            <person name="Hennig M.H."/>
            <person name="Eikmeyer F.E."/>
            <person name="Goesmann A.G."/>
            <person name="Hartmann A.H."/>
            <person name="Borriss R.B."/>
            <person name="Grosch R.G."/>
            <person name="Puehler A.P."/>
            <person name="Schlueter A.S."/>
        </authorList>
    </citation>
    <scope>NUCLEOTIDE SEQUENCE [LARGE SCALE GENOMIC DNA]</scope>
    <source>
        <strain evidence="17">AG1-IB / isolate 7/3/14</strain>
    </source>
</reference>
<dbReference type="InterPro" id="IPR007758">
    <property type="entry name" value="Nucleoporin_NSP1_C"/>
</dbReference>
<dbReference type="GO" id="GO:0044613">
    <property type="term" value="C:nuclear pore central transport channel"/>
    <property type="evidence" value="ECO:0007669"/>
    <property type="project" value="TreeGrafter"/>
</dbReference>
<evidence type="ECO:0000256" key="12">
    <source>
        <dbReference type="ARBA" id="ARBA00078941"/>
    </source>
</evidence>
<feature type="compositionally biased region" description="Low complexity" evidence="14">
    <location>
        <begin position="56"/>
        <end position="72"/>
    </location>
</feature>
<evidence type="ECO:0000256" key="13">
    <source>
        <dbReference type="ARBA" id="ARBA00081079"/>
    </source>
</evidence>
<evidence type="ECO:0000256" key="9">
    <source>
        <dbReference type="ARBA" id="ARBA00023132"/>
    </source>
</evidence>
<keyword evidence="10" id="KW-0539">Nucleus</keyword>
<sequence>MAANLLVGSLARLQQLEHLLPPPHVTTPGLFGAKPAEPAKTGEATNTAPPTTSLFGANPAAGVSAPPAAPTGGLFGLTPASAAKDDGKKDASKVDTTTPAAPSLGGGLFGAKPAAAAATATTAPLTTPAGPTAGPTAVVAIPPSALRGKSVEEIVNKWQEELETQTKEFKRTAQEIEVWDRTLIENSVQISNLYSAVQAAEAAQQGIDGTLENIEEQQKSVAAALDGYEHEMKKIYGSDSLAMPLPPRSQIS</sequence>
<dbReference type="GO" id="GO:0017056">
    <property type="term" value="F:structural constituent of nuclear pore"/>
    <property type="evidence" value="ECO:0007669"/>
    <property type="project" value="InterPro"/>
</dbReference>
<gene>
    <name evidence="16" type="primary">nsp1</name>
    <name evidence="16" type="ORF">BN14_00452</name>
</gene>
<feature type="compositionally biased region" description="Polar residues" evidence="14">
    <location>
        <begin position="43"/>
        <end position="55"/>
    </location>
</feature>
<evidence type="ECO:0000256" key="6">
    <source>
        <dbReference type="ARBA" id="ARBA00022816"/>
    </source>
</evidence>
<evidence type="ECO:0000256" key="8">
    <source>
        <dbReference type="ARBA" id="ARBA00023010"/>
    </source>
</evidence>
<evidence type="ECO:0000313" key="17">
    <source>
        <dbReference type="Proteomes" id="UP000012065"/>
    </source>
</evidence>
<feature type="domain" description="Nucleoporin NSP1-like C-terminal" evidence="15">
    <location>
        <begin position="139"/>
        <end position="238"/>
    </location>
</feature>
<proteinExistence type="inferred from homology"/>
<evidence type="ECO:0000256" key="1">
    <source>
        <dbReference type="ARBA" id="ARBA00004335"/>
    </source>
</evidence>
<keyword evidence="9" id="KW-0906">Nuclear pore complex</keyword>
<dbReference type="GO" id="GO:0006606">
    <property type="term" value="P:protein import into nucleus"/>
    <property type="evidence" value="ECO:0007669"/>
    <property type="project" value="TreeGrafter"/>
</dbReference>
<comment type="subcellular location">
    <subcellularLocation>
        <location evidence="1">Nucleus membrane</location>
        <topology evidence="1">Peripheral membrane protein</topology>
        <orientation evidence="1">Cytoplasmic side</orientation>
    </subcellularLocation>
    <subcellularLocation>
        <location evidence="3">Nucleus membrane</location>
        <topology evidence="3">Peripheral membrane protein</topology>
        <orientation evidence="3">Nucleoplasmic side</orientation>
    </subcellularLocation>
    <subcellularLocation>
        <location evidence="2">Nucleus</location>
        <location evidence="2">Nuclear pore complex</location>
    </subcellularLocation>
</comment>
<organism evidence="16 17">
    <name type="scientific">Thanatephorus cucumeris (strain AG1-IB / isolate 7/3/14)</name>
    <name type="common">Lettuce bottom rot fungus</name>
    <name type="synonym">Rhizoctonia solani</name>
    <dbReference type="NCBI Taxonomy" id="1108050"/>
    <lineage>
        <taxon>Eukaryota</taxon>
        <taxon>Fungi</taxon>
        <taxon>Dikarya</taxon>
        <taxon>Basidiomycota</taxon>
        <taxon>Agaricomycotina</taxon>
        <taxon>Agaricomycetes</taxon>
        <taxon>Cantharellales</taxon>
        <taxon>Ceratobasidiaceae</taxon>
        <taxon>Rhizoctonia</taxon>
        <taxon>Rhizoctonia solani AG-1</taxon>
    </lineage>
</organism>
<dbReference type="GO" id="GO:0006405">
    <property type="term" value="P:RNA export from nucleus"/>
    <property type="evidence" value="ECO:0007669"/>
    <property type="project" value="TreeGrafter"/>
</dbReference>
<name>M5BHX0_THACB</name>
<dbReference type="GO" id="GO:0005543">
    <property type="term" value="F:phospholipid binding"/>
    <property type="evidence" value="ECO:0007669"/>
    <property type="project" value="TreeGrafter"/>
</dbReference>
<dbReference type="Proteomes" id="UP000012065">
    <property type="component" value="Unassembled WGS sequence"/>
</dbReference>
<dbReference type="AlphaFoldDB" id="M5BHX0"/>
<comment type="caution">
    <text evidence="16">The sequence shown here is derived from an EMBL/GenBank/DDBJ whole genome shotgun (WGS) entry which is preliminary data.</text>
</comment>
<dbReference type="GO" id="GO:0031965">
    <property type="term" value="C:nuclear membrane"/>
    <property type="evidence" value="ECO:0007669"/>
    <property type="project" value="UniProtKB-SubCell"/>
</dbReference>
<evidence type="ECO:0000256" key="14">
    <source>
        <dbReference type="SAM" id="MobiDB-lite"/>
    </source>
</evidence>
<keyword evidence="7" id="KW-0653">Protein transport</keyword>
<comment type="similarity">
    <text evidence="4">Belongs to the nucleoporin NSP1/NUP62 family.</text>
</comment>
<dbReference type="PANTHER" id="PTHR12084">
    <property type="entry name" value="NUCLEAR PORE GLYCOPROTEIN P62-RELATED"/>
    <property type="match status" value="1"/>
</dbReference>
<keyword evidence="5" id="KW-0813">Transport</keyword>
<dbReference type="GO" id="GO:0051028">
    <property type="term" value="P:mRNA transport"/>
    <property type="evidence" value="ECO:0007669"/>
    <property type="project" value="UniProtKB-KW"/>
</dbReference>
<feature type="region of interest" description="Disordered" evidence="14">
    <location>
        <begin position="21"/>
        <end position="107"/>
    </location>
</feature>
<evidence type="ECO:0000256" key="5">
    <source>
        <dbReference type="ARBA" id="ARBA00022448"/>
    </source>
</evidence>
<evidence type="ECO:0000256" key="2">
    <source>
        <dbReference type="ARBA" id="ARBA00004567"/>
    </source>
</evidence>
<dbReference type="Pfam" id="PF05064">
    <property type="entry name" value="Nsp1_C"/>
    <property type="match status" value="1"/>
</dbReference>
<dbReference type="FunFam" id="1.20.5.170:FF:000040">
    <property type="entry name" value="Nuclear pore glycoprotein p62"/>
    <property type="match status" value="1"/>
</dbReference>
<dbReference type="HOGENOM" id="CLU_1103395_0_0_1"/>
<dbReference type="InterPro" id="IPR026010">
    <property type="entry name" value="NSP1/NUP62"/>
</dbReference>
<evidence type="ECO:0000256" key="4">
    <source>
        <dbReference type="ARBA" id="ARBA00005911"/>
    </source>
</evidence>
<evidence type="ECO:0000256" key="3">
    <source>
        <dbReference type="ARBA" id="ARBA00004620"/>
    </source>
</evidence>
<evidence type="ECO:0000256" key="7">
    <source>
        <dbReference type="ARBA" id="ARBA00022927"/>
    </source>
</evidence>
<dbReference type="Gene3D" id="1.20.5.170">
    <property type="match status" value="1"/>
</dbReference>
<dbReference type="PANTHER" id="PTHR12084:SF0">
    <property type="entry name" value="NUCLEAR PORE GLYCOPROTEIN P62"/>
    <property type="match status" value="1"/>
</dbReference>
<protein>
    <recommendedName>
        <fullName evidence="11">Nucleoporin NSP1</fullName>
    </recommendedName>
    <alternativeName>
        <fullName evidence="12">Nuclear pore protein NSP1</fullName>
    </alternativeName>
    <alternativeName>
        <fullName evidence="13">Nucleoskeletal-like protein</fullName>
    </alternativeName>
</protein>
<feature type="compositionally biased region" description="Basic and acidic residues" evidence="14">
    <location>
        <begin position="83"/>
        <end position="93"/>
    </location>
</feature>
<evidence type="ECO:0000256" key="11">
    <source>
        <dbReference type="ARBA" id="ARBA00068864"/>
    </source>
</evidence>
<evidence type="ECO:0000256" key="10">
    <source>
        <dbReference type="ARBA" id="ARBA00023242"/>
    </source>
</evidence>
<keyword evidence="8" id="KW-0811">Translocation</keyword>
<evidence type="ECO:0000259" key="15">
    <source>
        <dbReference type="Pfam" id="PF05064"/>
    </source>
</evidence>
<dbReference type="EMBL" id="CAOJ01000571">
    <property type="protein sequence ID" value="CCO26428.1"/>
    <property type="molecule type" value="Genomic_DNA"/>
</dbReference>